<evidence type="ECO:0000256" key="2">
    <source>
        <dbReference type="ARBA" id="ARBA00022723"/>
    </source>
</evidence>
<dbReference type="Pfam" id="PF01435">
    <property type="entry name" value="Peptidase_M48"/>
    <property type="match status" value="1"/>
</dbReference>
<evidence type="ECO:0000256" key="4">
    <source>
        <dbReference type="ARBA" id="ARBA00022833"/>
    </source>
</evidence>
<keyword evidence="2" id="KW-0479">Metal-binding</keyword>
<feature type="transmembrane region" description="Helical" evidence="7">
    <location>
        <begin position="12"/>
        <end position="30"/>
    </location>
</feature>
<evidence type="ECO:0000259" key="8">
    <source>
        <dbReference type="Pfam" id="PF01435"/>
    </source>
</evidence>
<name>A0ABT8M270_9EURY</name>
<evidence type="ECO:0000256" key="7">
    <source>
        <dbReference type="SAM" id="Phobius"/>
    </source>
</evidence>
<dbReference type="RefSeq" id="WP_301677725.1">
    <property type="nucleotide sequence ID" value="NZ_VCYI01000011.1"/>
</dbReference>
<organism evidence="9 10">
    <name type="scientific">Methanoculleus methanifontis</name>
    <dbReference type="NCBI Taxonomy" id="2584086"/>
    <lineage>
        <taxon>Archaea</taxon>
        <taxon>Methanobacteriati</taxon>
        <taxon>Methanobacteriota</taxon>
        <taxon>Stenosarchaea group</taxon>
        <taxon>Methanomicrobia</taxon>
        <taxon>Methanomicrobiales</taxon>
        <taxon>Methanomicrobiaceae</taxon>
        <taxon>Methanoculleus</taxon>
    </lineage>
</organism>
<dbReference type="Proteomes" id="UP001168423">
    <property type="component" value="Unassembled WGS sequence"/>
</dbReference>
<keyword evidence="10" id="KW-1185">Reference proteome</keyword>
<keyword evidence="7" id="KW-1133">Transmembrane helix</keyword>
<feature type="transmembrane region" description="Helical" evidence="7">
    <location>
        <begin position="174"/>
        <end position="195"/>
    </location>
</feature>
<protein>
    <recommendedName>
        <fullName evidence="8">Peptidase M48 domain-containing protein</fullName>
    </recommendedName>
</protein>
<evidence type="ECO:0000256" key="3">
    <source>
        <dbReference type="ARBA" id="ARBA00022801"/>
    </source>
</evidence>
<feature type="transmembrane region" description="Helical" evidence="7">
    <location>
        <begin position="147"/>
        <end position="168"/>
    </location>
</feature>
<accession>A0ABT8M270</accession>
<evidence type="ECO:0000256" key="5">
    <source>
        <dbReference type="ARBA" id="ARBA00023049"/>
    </source>
</evidence>
<keyword evidence="5 6" id="KW-0482">Metalloprotease</keyword>
<comment type="caution">
    <text evidence="9">The sequence shown here is derived from an EMBL/GenBank/DDBJ whole genome shotgun (WGS) entry which is preliminary data.</text>
</comment>
<evidence type="ECO:0000313" key="10">
    <source>
        <dbReference type="Proteomes" id="UP001168423"/>
    </source>
</evidence>
<feature type="domain" description="Peptidase M48" evidence="8">
    <location>
        <begin position="92"/>
        <end position="275"/>
    </location>
</feature>
<keyword evidence="1 6" id="KW-0645">Protease</keyword>
<reference evidence="9" key="1">
    <citation type="submission" date="2019-05" db="EMBL/GenBank/DDBJ databases">
        <title>Isolation and characterization of methanogens from the cold seep sediment at Four-Way Closure Ridge.</title>
        <authorList>
            <person name="You Y.-T."/>
            <person name="Chen S.-C."/>
            <person name="Zhang W.-L."/>
            <person name="Lai M.-C."/>
        </authorList>
    </citation>
    <scope>NUCLEOTIDE SEQUENCE</scope>
    <source>
        <strain evidence="9">FWC-SCC3</strain>
    </source>
</reference>
<feature type="transmembrane region" description="Helical" evidence="7">
    <location>
        <begin position="42"/>
        <end position="60"/>
    </location>
</feature>
<keyword evidence="7" id="KW-0812">Transmembrane</keyword>
<proteinExistence type="inferred from homology"/>
<evidence type="ECO:0000256" key="6">
    <source>
        <dbReference type="RuleBase" id="RU003983"/>
    </source>
</evidence>
<comment type="cofactor">
    <cofactor evidence="6">
        <name>Zn(2+)</name>
        <dbReference type="ChEBI" id="CHEBI:29105"/>
    </cofactor>
    <text evidence="6">Binds 1 zinc ion per subunit.</text>
</comment>
<keyword evidence="7" id="KW-0472">Membrane</keyword>
<sequence length="281" mass="32636">MEYLETISKRRSFLKPIFLGTLIIIELFILETLLGQTHFSNQIHVFLYFIGSLLIMWSLYDLFRVDNRNAIIEVFEELQKKELIDTKREIKSAYFVPNFKSGIFLSNTIFYSKKYEGQYCQLSKPELQFILLHEEGHKRIQQNSGIALAYTTGIVLSSYLLIHCGLALSGLPAGSILLIENGIALILLFIMSASLRIFGKPLETDEYESDYYAARNLKYKLNYEKPSEIVENTMNSLIKIHEFEPEEKRSLSERLIDLFFGYHPSTIDRIERIAKYVDVKS</sequence>
<evidence type="ECO:0000313" key="9">
    <source>
        <dbReference type="EMBL" id="MDN7013138.1"/>
    </source>
</evidence>
<evidence type="ECO:0000256" key="1">
    <source>
        <dbReference type="ARBA" id="ARBA00022670"/>
    </source>
</evidence>
<dbReference type="InterPro" id="IPR001915">
    <property type="entry name" value="Peptidase_M48"/>
</dbReference>
<keyword evidence="4 6" id="KW-0862">Zinc</keyword>
<keyword evidence="3 6" id="KW-0378">Hydrolase</keyword>
<dbReference type="EMBL" id="VCYI01000011">
    <property type="protein sequence ID" value="MDN7013138.1"/>
    <property type="molecule type" value="Genomic_DNA"/>
</dbReference>
<comment type="similarity">
    <text evidence="6">Belongs to the peptidase M48 family.</text>
</comment>
<gene>
    <name evidence="9" type="ORF">FGW20_08810</name>
</gene>